<dbReference type="PROSITE" id="PS50110">
    <property type="entry name" value="RESPONSE_REGULATORY"/>
    <property type="match status" value="1"/>
</dbReference>
<dbReference type="PROSITE" id="PS51755">
    <property type="entry name" value="OMPR_PHOB"/>
    <property type="match status" value="1"/>
</dbReference>
<reference evidence="10" key="2">
    <citation type="submission" date="2021-04" db="EMBL/GenBank/DDBJ databases">
        <authorList>
            <person name="Gilroy R."/>
        </authorList>
    </citation>
    <scope>NUCLEOTIDE SEQUENCE</scope>
    <source>
        <strain evidence="10">CHK187-11901</strain>
    </source>
</reference>
<evidence type="ECO:0000259" key="9">
    <source>
        <dbReference type="PROSITE" id="PS51755"/>
    </source>
</evidence>
<dbReference type="Pfam" id="PF00072">
    <property type="entry name" value="Response_reg"/>
    <property type="match status" value="1"/>
</dbReference>
<dbReference type="SMART" id="SM00448">
    <property type="entry name" value="REC"/>
    <property type="match status" value="1"/>
</dbReference>
<protein>
    <submittedName>
        <fullName evidence="10">Response regulator transcription factor</fullName>
    </submittedName>
</protein>
<dbReference type="EMBL" id="DWWM01000023">
    <property type="protein sequence ID" value="HJC36205.1"/>
    <property type="molecule type" value="Genomic_DNA"/>
</dbReference>
<dbReference type="SUPFAM" id="SSF52172">
    <property type="entry name" value="CheY-like"/>
    <property type="match status" value="1"/>
</dbReference>
<proteinExistence type="predicted"/>
<dbReference type="InterPro" id="IPR001867">
    <property type="entry name" value="OmpR/PhoB-type_DNA-bd"/>
</dbReference>
<dbReference type="InterPro" id="IPR036388">
    <property type="entry name" value="WH-like_DNA-bd_sf"/>
</dbReference>
<evidence type="ECO:0000256" key="1">
    <source>
        <dbReference type="ARBA" id="ARBA00022553"/>
    </source>
</evidence>
<name>A0A9D2NPL0_9FIRM</name>
<evidence type="ECO:0000313" key="10">
    <source>
        <dbReference type="EMBL" id="HJC36205.1"/>
    </source>
</evidence>
<keyword evidence="5" id="KW-0804">Transcription</keyword>
<feature type="domain" description="OmpR/PhoB-type" evidence="9">
    <location>
        <begin position="127"/>
        <end position="226"/>
    </location>
</feature>
<gene>
    <name evidence="10" type="ORF">H9702_03625</name>
</gene>
<dbReference type="InterPro" id="IPR001789">
    <property type="entry name" value="Sig_transdc_resp-reg_receiver"/>
</dbReference>
<dbReference type="FunFam" id="1.10.10.10:FF:000018">
    <property type="entry name" value="DNA-binding response regulator ResD"/>
    <property type="match status" value="1"/>
</dbReference>
<dbReference type="GO" id="GO:0005829">
    <property type="term" value="C:cytosol"/>
    <property type="evidence" value="ECO:0007669"/>
    <property type="project" value="TreeGrafter"/>
</dbReference>
<evidence type="ECO:0000256" key="2">
    <source>
        <dbReference type="ARBA" id="ARBA00023012"/>
    </source>
</evidence>
<feature type="modified residue" description="4-aspartylphosphate" evidence="6">
    <location>
        <position position="52"/>
    </location>
</feature>
<evidence type="ECO:0000259" key="8">
    <source>
        <dbReference type="PROSITE" id="PS50110"/>
    </source>
</evidence>
<dbReference type="Gene3D" id="6.10.250.690">
    <property type="match status" value="1"/>
</dbReference>
<accession>A0A9D2NPL0</accession>
<dbReference type="GO" id="GO:0000976">
    <property type="term" value="F:transcription cis-regulatory region binding"/>
    <property type="evidence" value="ECO:0007669"/>
    <property type="project" value="TreeGrafter"/>
</dbReference>
<dbReference type="InterPro" id="IPR016032">
    <property type="entry name" value="Sig_transdc_resp-reg_C-effctor"/>
</dbReference>
<dbReference type="PANTHER" id="PTHR48111">
    <property type="entry name" value="REGULATOR OF RPOS"/>
    <property type="match status" value="1"/>
</dbReference>
<dbReference type="Proteomes" id="UP000823896">
    <property type="component" value="Unassembled WGS sequence"/>
</dbReference>
<dbReference type="InterPro" id="IPR039420">
    <property type="entry name" value="WalR-like"/>
</dbReference>
<dbReference type="AlphaFoldDB" id="A0A9D2NPL0"/>
<evidence type="ECO:0000256" key="6">
    <source>
        <dbReference type="PROSITE-ProRule" id="PRU00169"/>
    </source>
</evidence>
<dbReference type="SMART" id="SM00862">
    <property type="entry name" value="Trans_reg_C"/>
    <property type="match status" value="1"/>
</dbReference>
<sequence length="230" mass="26609">MAKILIVEDDESIRNLIELTLMQFQYETVSFEDAEAAWEYLKKDHADMGIFDLMLPGMTGLELIARIREDEHLRGLPVIILTAKDSELDKVIGLDQGADDYMTKPFSVLELTARIRSLLRRSGTHHNETHSFNEEGLNIDFDGRTVHVRDHQVDLTYKEFELLKYLISHKGKAVSRQELLNQIWGYDFVGESRTLDVHINSLRRKLGEPYDGWIQVIRGVGYRFVQESNT</sequence>
<keyword evidence="3" id="KW-0805">Transcription regulation</keyword>
<keyword evidence="4 7" id="KW-0238">DNA-binding</keyword>
<feature type="domain" description="Response regulatory" evidence="8">
    <location>
        <begin position="3"/>
        <end position="119"/>
    </location>
</feature>
<dbReference type="Gene3D" id="3.40.50.2300">
    <property type="match status" value="1"/>
</dbReference>
<dbReference type="Pfam" id="PF00486">
    <property type="entry name" value="Trans_reg_C"/>
    <property type="match status" value="1"/>
</dbReference>
<dbReference type="GO" id="GO:0006355">
    <property type="term" value="P:regulation of DNA-templated transcription"/>
    <property type="evidence" value="ECO:0007669"/>
    <property type="project" value="InterPro"/>
</dbReference>
<evidence type="ECO:0000256" key="3">
    <source>
        <dbReference type="ARBA" id="ARBA00023015"/>
    </source>
</evidence>
<evidence type="ECO:0000256" key="4">
    <source>
        <dbReference type="ARBA" id="ARBA00023125"/>
    </source>
</evidence>
<comment type="caution">
    <text evidence="10">The sequence shown here is derived from an EMBL/GenBank/DDBJ whole genome shotgun (WGS) entry which is preliminary data.</text>
</comment>
<dbReference type="PANTHER" id="PTHR48111:SF40">
    <property type="entry name" value="PHOSPHATE REGULON TRANSCRIPTIONAL REGULATORY PROTEIN PHOB"/>
    <property type="match status" value="1"/>
</dbReference>
<dbReference type="InterPro" id="IPR011006">
    <property type="entry name" value="CheY-like_superfamily"/>
</dbReference>
<keyword evidence="2" id="KW-0902">Two-component regulatory system</keyword>
<evidence type="ECO:0000256" key="5">
    <source>
        <dbReference type="ARBA" id="ARBA00023163"/>
    </source>
</evidence>
<dbReference type="GO" id="GO:0032993">
    <property type="term" value="C:protein-DNA complex"/>
    <property type="evidence" value="ECO:0007669"/>
    <property type="project" value="TreeGrafter"/>
</dbReference>
<dbReference type="SUPFAM" id="SSF46894">
    <property type="entry name" value="C-terminal effector domain of the bipartite response regulators"/>
    <property type="match status" value="1"/>
</dbReference>
<dbReference type="Gene3D" id="1.10.10.10">
    <property type="entry name" value="Winged helix-like DNA-binding domain superfamily/Winged helix DNA-binding domain"/>
    <property type="match status" value="1"/>
</dbReference>
<dbReference type="GO" id="GO:0000156">
    <property type="term" value="F:phosphorelay response regulator activity"/>
    <property type="evidence" value="ECO:0007669"/>
    <property type="project" value="TreeGrafter"/>
</dbReference>
<feature type="DNA-binding region" description="OmpR/PhoB-type" evidence="7">
    <location>
        <begin position="127"/>
        <end position="226"/>
    </location>
</feature>
<organism evidence="10 11">
    <name type="scientific">Candidatus Merdibacter merdavium</name>
    <dbReference type="NCBI Taxonomy" id="2838692"/>
    <lineage>
        <taxon>Bacteria</taxon>
        <taxon>Bacillati</taxon>
        <taxon>Bacillota</taxon>
        <taxon>Erysipelotrichia</taxon>
        <taxon>Erysipelotrichales</taxon>
        <taxon>Erysipelotrichaceae</taxon>
        <taxon>Merdibacter</taxon>
    </lineage>
</organism>
<keyword evidence="1 6" id="KW-0597">Phosphoprotein</keyword>
<dbReference type="CDD" id="cd00383">
    <property type="entry name" value="trans_reg_C"/>
    <property type="match status" value="1"/>
</dbReference>
<evidence type="ECO:0000313" key="11">
    <source>
        <dbReference type="Proteomes" id="UP000823896"/>
    </source>
</evidence>
<reference evidence="10" key="1">
    <citation type="journal article" date="2021" name="PeerJ">
        <title>Extensive microbial diversity within the chicken gut microbiome revealed by metagenomics and culture.</title>
        <authorList>
            <person name="Gilroy R."/>
            <person name="Ravi A."/>
            <person name="Getino M."/>
            <person name="Pursley I."/>
            <person name="Horton D.L."/>
            <person name="Alikhan N.F."/>
            <person name="Baker D."/>
            <person name="Gharbi K."/>
            <person name="Hall N."/>
            <person name="Watson M."/>
            <person name="Adriaenssens E.M."/>
            <person name="Foster-Nyarko E."/>
            <person name="Jarju S."/>
            <person name="Secka A."/>
            <person name="Antonio M."/>
            <person name="Oren A."/>
            <person name="Chaudhuri R.R."/>
            <person name="La Ragione R."/>
            <person name="Hildebrand F."/>
            <person name="Pallen M.J."/>
        </authorList>
    </citation>
    <scope>NUCLEOTIDE SEQUENCE</scope>
    <source>
        <strain evidence="10">CHK187-11901</strain>
    </source>
</reference>
<evidence type="ECO:0000256" key="7">
    <source>
        <dbReference type="PROSITE-ProRule" id="PRU01091"/>
    </source>
</evidence>